<proteinExistence type="predicted"/>
<dbReference type="GO" id="GO:0032259">
    <property type="term" value="P:methylation"/>
    <property type="evidence" value="ECO:0007669"/>
    <property type="project" value="UniProtKB-KW"/>
</dbReference>
<dbReference type="Pfam" id="PF12950">
    <property type="entry name" value="TaqI_C"/>
    <property type="match status" value="1"/>
</dbReference>
<dbReference type="Gene3D" id="3.40.50.12420">
    <property type="match status" value="1"/>
</dbReference>
<dbReference type="Proteomes" id="UP001597472">
    <property type="component" value="Unassembled WGS sequence"/>
</dbReference>
<evidence type="ECO:0000259" key="8">
    <source>
        <dbReference type="SMART" id="SM01321"/>
    </source>
</evidence>
<keyword evidence="10" id="KW-1185">Reference proteome</keyword>
<comment type="caution">
    <text evidence="9">The sequence shown here is derived from an EMBL/GenBank/DDBJ whole genome shotgun (WGS) entry which is preliminary data.</text>
</comment>
<sequence>MSLFQNSVLNNYLKGLESEKVTQAYERFTSHFHNPTIQENIRNSKEEQYQGEFLIDLFVNVLGYTKNPTPNFNLTTELKNIKGSKKTDGAILSRGSNALVKALAVIELKGTNITDLSKVETQAFGYKNNQPGCHYVITSNFEKLRFYIDNAVDFEEFNLFQLTKERFNILWLCLSADYLLKDIPKKIKDESLTQEENVTKKLYKDYASFRNEIFDAIQKENPAYDKLTLFKKTQKLLDRFLFIFFAEDRLLLPPNSIRSIVNQWTDLKDKYDEYFPLYDRFQKYFGYMNTGHKGQQHDIFAYNGGLFAPDDILDNIKINDELLYKHTLNLSNYDFESEVSVNILGHIFEHSLNDIDEIQAEIQGVTSDQSKTKRKKDGVFYTPKYITKYIVDNTVGKLCEEKKMELDIQEAEYEKERRGRKTATLKKLSQKLEDYRNWLLQITICDPACGSGAFLNQALEFLIAEHQYIDELQAKLFGDAMVLSEVENAILENNIYGVDINEESVEIAKLSLWLRTAQKGRKLTALNNNIKCGNSLIDDPTVAGDKAFNWQREFPDVFKEKHKKAYHITTALYDSRTSQRMIDYKVRERRELGTNPLPNYTKLTTEEEIIITQEIIAIAKEKQLQIMAYNICGDHIHLLLVCEDTEVSNIVKTIKGRTARVHNSNKGINPLVQKEKEKSISLWTQKYGCKAIKDDEQLYNTIAYIQNNRTKHELPYNKELQSLTENPILNLDYDTAFATQYKGGFDVIIGNPPYVRKQGLMEHYPEMCAFYETNYQSATANYDIYALFMERSFDLINAKGIVSYILPHKFLVTDFGVGIRQFFKEKQAVESILHFGSEMVFADASTYTCIINLDKAKKESVHFKKINPHELAIPFEWDYMLYDNLNEQNWDLQSQKVFDTIDTLKQQPYTVDDVFDRIFVGMQTSLDAVYVFEGKDMGSYIQGYNRKFDYEFEIEKELVKPILGGKDVIRYDYCNNPNFVLFPYEKDGTAVKEEYIKNHLPKTYAYLKHFETEIRGREKGKMDIDEGWFLYIYQKNHEKFPSPKIMTREISLGCNMTYDEKGEFYHNTKVYSFVKNEKFKVDDKFYLGILNSKVMWFFLKNTGSEYRGGYFVFKTNYLKPFPLPAIPENPNGIIDKVKTILSLNKHYQTLEGAFIDLLQSKFSVPTDKGLKPLAISKKLQNWHELDFAEFLKELEKARKKEAKNANKGYKPLALPEQAEWMQYFNEQKQKAIELKSEIEKTDKEIDAMVYALYGLTDDEIQIVEEATQ</sequence>
<dbReference type="SUPFAM" id="SSF53335">
    <property type="entry name" value="S-adenosyl-L-methionine-dependent methyltransferases"/>
    <property type="match status" value="1"/>
</dbReference>
<dbReference type="InterPro" id="IPR050953">
    <property type="entry name" value="N4_N6_ade-DNA_methylase"/>
</dbReference>
<dbReference type="InterPro" id="IPR036515">
    <property type="entry name" value="Transposase_17_sf"/>
</dbReference>
<dbReference type="GO" id="GO:0008168">
    <property type="term" value="F:methyltransferase activity"/>
    <property type="evidence" value="ECO:0007669"/>
    <property type="project" value="UniProtKB-KW"/>
</dbReference>
<organism evidence="9 10">
    <name type="scientific">Bizionia sediminis</name>
    <dbReference type="NCBI Taxonomy" id="1737064"/>
    <lineage>
        <taxon>Bacteria</taxon>
        <taxon>Pseudomonadati</taxon>
        <taxon>Bacteroidota</taxon>
        <taxon>Flavobacteriia</taxon>
        <taxon>Flavobacteriales</taxon>
        <taxon>Flavobacteriaceae</taxon>
        <taxon>Bizionia</taxon>
    </lineage>
</organism>
<evidence type="ECO:0000256" key="4">
    <source>
        <dbReference type="ARBA" id="ARBA00022691"/>
    </source>
</evidence>
<dbReference type="SMART" id="SM01321">
    <property type="entry name" value="Y1_Tnp"/>
    <property type="match status" value="1"/>
</dbReference>
<dbReference type="InterPro" id="IPR011639">
    <property type="entry name" value="MethylTrfase_TaqI-like_dom"/>
</dbReference>
<dbReference type="InterPro" id="IPR002686">
    <property type="entry name" value="Transposase_17"/>
</dbReference>
<dbReference type="EMBL" id="JBHULS010000001">
    <property type="protein sequence ID" value="MFD2550765.1"/>
    <property type="molecule type" value="Genomic_DNA"/>
</dbReference>
<dbReference type="SUPFAM" id="SSF143422">
    <property type="entry name" value="Transposase IS200-like"/>
    <property type="match status" value="1"/>
</dbReference>
<evidence type="ECO:0000256" key="5">
    <source>
        <dbReference type="ARBA" id="ARBA00022747"/>
    </source>
</evidence>
<evidence type="ECO:0000313" key="10">
    <source>
        <dbReference type="Proteomes" id="UP001597472"/>
    </source>
</evidence>
<protein>
    <recommendedName>
        <fullName evidence="1">site-specific DNA-methyltransferase (adenine-specific)</fullName>
        <ecNumber evidence="1">2.1.1.72</ecNumber>
    </recommendedName>
</protein>
<keyword evidence="6" id="KW-0238">DNA-binding</keyword>
<evidence type="ECO:0000256" key="6">
    <source>
        <dbReference type="ARBA" id="ARBA00023125"/>
    </source>
</evidence>
<dbReference type="Gene3D" id="3.40.50.150">
    <property type="entry name" value="Vaccinia Virus protein VP39"/>
    <property type="match status" value="1"/>
</dbReference>
<keyword evidence="3" id="KW-0808">Transferase</keyword>
<dbReference type="PANTHER" id="PTHR33841">
    <property type="entry name" value="DNA METHYLTRANSFERASE YEEA-RELATED"/>
    <property type="match status" value="1"/>
</dbReference>
<dbReference type="Pfam" id="PF07669">
    <property type="entry name" value="Eco57I"/>
    <property type="match status" value="2"/>
</dbReference>
<dbReference type="InterPro" id="IPR002052">
    <property type="entry name" value="DNA_methylase_N6_adenine_CS"/>
</dbReference>
<feature type="domain" description="Transposase IS200-like" evidence="8">
    <location>
        <begin position="561"/>
        <end position="708"/>
    </location>
</feature>
<evidence type="ECO:0000256" key="3">
    <source>
        <dbReference type="ARBA" id="ARBA00022679"/>
    </source>
</evidence>
<accession>A0ABW5KSL8</accession>
<dbReference type="PANTHER" id="PTHR33841:SF1">
    <property type="entry name" value="DNA METHYLTRANSFERASE A"/>
    <property type="match status" value="1"/>
</dbReference>
<dbReference type="InterPro" id="IPR029063">
    <property type="entry name" value="SAM-dependent_MTases_sf"/>
</dbReference>
<keyword evidence="4" id="KW-0949">S-adenosyl-L-methionine</keyword>
<dbReference type="RefSeq" id="WP_376891641.1">
    <property type="nucleotide sequence ID" value="NZ_JBHULS010000001.1"/>
</dbReference>
<dbReference type="PROSITE" id="PS00092">
    <property type="entry name" value="N6_MTASE"/>
    <property type="match status" value="1"/>
</dbReference>
<dbReference type="EC" id="2.1.1.72" evidence="1"/>
<gene>
    <name evidence="9" type="ORF">ACFSQP_02945</name>
</gene>
<dbReference type="Gene3D" id="3.30.70.1290">
    <property type="entry name" value="Transposase IS200-like"/>
    <property type="match status" value="1"/>
</dbReference>
<keyword evidence="2 9" id="KW-0489">Methyltransferase</keyword>
<evidence type="ECO:0000256" key="7">
    <source>
        <dbReference type="ARBA" id="ARBA00047942"/>
    </source>
</evidence>
<comment type="catalytic activity">
    <reaction evidence="7">
        <text>a 2'-deoxyadenosine in DNA + S-adenosyl-L-methionine = an N(6)-methyl-2'-deoxyadenosine in DNA + S-adenosyl-L-homocysteine + H(+)</text>
        <dbReference type="Rhea" id="RHEA:15197"/>
        <dbReference type="Rhea" id="RHEA-COMP:12418"/>
        <dbReference type="Rhea" id="RHEA-COMP:12419"/>
        <dbReference type="ChEBI" id="CHEBI:15378"/>
        <dbReference type="ChEBI" id="CHEBI:57856"/>
        <dbReference type="ChEBI" id="CHEBI:59789"/>
        <dbReference type="ChEBI" id="CHEBI:90615"/>
        <dbReference type="ChEBI" id="CHEBI:90616"/>
        <dbReference type="EC" id="2.1.1.72"/>
    </reaction>
</comment>
<dbReference type="InterPro" id="IPR025931">
    <property type="entry name" value="TaqI_C"/>
</dbReference>
<evidence type="ECO:0000256" key="2">
    <source>
        <dbReference type="ARBA" id="ARBA00022603"/>
    </source>
</evidence>
<dbReference type="PRINTS" id="PR00507">
    <property type="entry name" value="N12N6MTFRASE"/>
</dbReference>
<evidence type="ECO:0000256" key="1">
    <source>
        <dbReference type="ARBA" id="ARBA00011900"/>
    </source>
</evidence>
<evidence type="ECO:0000313" key="9">
    <source>
        <dbReference type="EMBL" id="MFD2550765.1"/>
    </source>
</evidence>
<reference evidence="10" key="1">
    <citation type="journal article" date="2019" name="Int. J. Syst. Evol. Microbiol.">
        <title>The Global Catalogue of Microorganisms (GCM) 10K type strain sequencing project: providing services to taxonomists for standard genome sequencing and annotation.</title>
        <authorList>
            <consortium name="The Broad Institute Genomics Platform"/>
            <consortium name="The Broad Institute Genome Sequencing Center for Infectious Disease"/>
            <person name="Wu L."/>
            <person name="Ma J."/>
        </authorList>
    </citation>
    <scope>NUCLEOTIDE SEQUENCE [LARGE SCALE GENOMIC DNA]</scope>
    <source>
        <strain evidence="10">KCTC 42587</strain>
    </source>
</reference>
<keyword evidence="5" id="KW-0680">Restriction system</keyword>
<name>A0ABW5KSL8_9FLAO</name>